<dbReference type="PANTHER" id="PTHR43369:SF2">
    <property type="entry name" value="PHOSPHORIBOSYLGLYCINAMIDE FORMYLTRANSFERASE"/>
    <property type="match status" value="1"/>
</dbReference>
<evidence type="ECO:0000256" key="2">
    <source>
        <dbReference type="ARBA" id="ARBA00022679"/>
    </source>
</evidence>
<dbReference type="InterPro" id="IPR036477">
    <property type="entry name" value="Formyl_transf_N_sf"/>
</dbReference>
<evidence type="ECO:0000256" key="6">
    <source>
        <dbReference type="HAMAP-Rule" id="MF_01930"/>
    </source>
</evidence>
<evidence type="ECO:0000256" key="5">
    <source>
        <dbReference type="ARBA" id="ARBA00047664"/>
    </source>
</evidence>
<dbReference type="SUPFAM" id="SSF53328">
    <property type="entry name" value="Formyltransferase"/>
    <property type="match status" value="1"/>
</dbReference>
<dbReference type="InterPro" id="IPR001555">
    <property type="entry name" value="GART_AS"/>
</dbReference>
<comment type="function">
    <text evidence="6">Catalyzes the transfer of a formyl group from 10-formyltetrahydrofolate to 5-phospho-ribosyl-glycinamide (GAR), producing 5-phospho-ribosyl-N-formylglycinamide (FGAR) and tetrahydrofolate.</text>
</comment>
<comment type="similarity">
    <text evidence="4 6">Belongs to the GART family.</text>
</comment>
<dbReference type="InterPro" id="IPR002376">
    <property type="entry name" value="Formyl_transf_N"/>
</dbReference>
<dbReference type="InterPro" id="IPR004607">
    <property type="entry name" value="GART"/>
</dbReference>
<proteinExistence type="inferred from homology"/>
<accession>A0ABT6JWN9</accession>
<evidence type="ECO:0000313" key="9">
    <source>
        <dbReference type="Proteomes" id="UP001156873"/>
    </source>
</evidence>
<name>A0ABT6JWN9_9GAMM</name>
<feature type="binding site" evidence="6">
    <location>
        <begin position="98"/>
        <end position="101"/>
    </location>
    <ligand>
        <name>(6R)-10-formyltetrahydrofolate</name>
        <dbReference type="ChEBI" id="CHEBI:195366"/>
    </ligand>
</feature>
<evidence type="ECO:0000256" key="3">
    <source>
        <dbReference type="ARBA" id="ARBA00022755"/>
    </source>
</evidence>
<dbReference type="Proteomes" id="UP001156873">
    <property type="component" value="Unassembled WGS sequence"/>
</dbReference>
<organism evidence="8 9">
    <name type="scientific">Luteimonas kalidii</name>
    <dbReference type="NCBI Taxonomy" id="3042025"/>
    <lineage>
        <taxon>Bacteria</taxon>
        <taxon>Pseudomonadati</taxon>
        <taxon>Pseudomonadota</taxon>
        <taxon>Gammaproteobacteria</taxon>
        <taxon>Lysobacterales</taxon>
        <taxon>Lysobacteraceae</taxon>
        <taxon>Luteimonas</taxon>
    </lineage>
</organism>
<comment type="catalytic activity">
    <reaction evidence="5 6">
        <text>N(1)-(5-phospho-beta-D-ribosyl)glycinamide + (6R)-10-formyltetrahydrofolate = N(2)-formyl-N(1)-(5-phospho-beta-D-ribosyl)glycinamide + (6S)-5,6,7,8-tetrahydrofolate + H(+)</text>
        <dbReference type="Rhea" id="RHEA:15053"/>
        <dbReference type="ChEBI" id="CHEBI:15378"/>
        <dbReference type="ChEBI" id="CHEBI:57453"/>
        <dbReference type="ChEBI" id="CHEBI:143788"/>
        <dbReference type="ChEBI" id="CHEBI:147286"/>
        <dbReference type="ChEBI" id="CHEBI:195366"/>
        <dbReference type="EC" id="2.1.2.2"/>
    </reaction>
</comment>
<dbReference type="EC" id="2.1.2.2" evidence="6"/>
<dbReference type="EMBL" id="JARXRO010000016">
    <property type="protein sequence ID" value="MDH5834366.1"/>
    <property type="molecule type" value="Genomic_DNA"/>
</dbReference>
<dbReference type="GO" id="GO:0004644">
    <property type="term" value="F:phosphoribosylglycinamide formyltransferase activity"/>
    <property type="evidence" value="ECO:0007669"/>
    <property type="project" value="UniProtKB-EC"/>
</dbReference>
<evidence type="ECO:0000313" key="8">
    <source>
        <dbReference type="EMBL" id="MDH5834366.1"/>
    </source>
</evidence>
<dbReference type="NCBIfam" id="TIGR00639">
    <property type="entry name" value="PurN"/>
    <property type="match status" value="1"/>
</dbReference>
<evidence type="ECO:0000256" key="4">
    <source>
        <dbReference type="ARBA" id="ARBA00038440"/>
    </source>
</evidence>
<reference evidence="8 9" key="1">
    <citation type="submission" date="2023-04" db="EMBL/GenBank/DDBJ databases">
        <title>Luteimonas sp. M1R5S59.</title>
        <authorList>
            <person name="Sun J.-Q."/>
        </authorList>
    </citation>
    <scope>NUCLEOTIDE SEQUENCE [LARGE SCALE GENOMIC DNA]</scope>
    <source>
        <strain evidence="8 9">M1R5S59</strain>
    </source>
</reference>
<dbReference type="Pfam" id="PF00551">
    <property type="entry name" value="Formyl_trans_N"/>
    <property type="match status" value="1"/>
</dbReference>
<keyword evidence="2 6" id="KW-0808">Transferase</keyword>
<dbReference type="PANTHER" id="PTHR43369">
    <property type="entry name" value="PHOSPHORIBOSYLGLYCINAMIDE FORMYLTRANSFERASE"/>
    <property type="match status" value="1"/>
</dbReference>
<keyword evidence="9" id="KW-1185">Reference proteome</keyword>
<comment type="caution">
    <text evidence="8">The sequence shown here is derived from an EMBL/GenBank/DDBJ whole genome shotgun (WGS) entry which is preliminary data.</text>
</comment>
<comment type="pathway">
    <text evidence="1 6">Purine metabolism; IMP biosynthesis via de novo pathway; N(2)-formyl-N(1)-(5-phospho-D-ribosyl)glycinamide from N(1)-(5-phospho-D-ribosyl)glycinamide (10-formyl THF route): step 1/1.</text>
</comment>
<dbReference type="CDD" id="cd08645">
    <property type="entry name" value="FMT_core_GART"/>
    <property type="match status" value="1"/>
</dbReference>
<sequence length="225" mass="23744">MVASSAHPPLRLAVLASGRGSNLQAILDAIAAQRLRAVVTGVFSDRSSAPVLQRAREAGVAAASLSPRGFATRPDFDRALFARVDAANPDLIVCAGYMRLLDPDVLAPHVGRLVNIHPSLLPAFKGLHTHRQALAAGVSGHGASLHFVTAELDGGPVIAQVRVPVHAGDDEASLAARVLAREHPLLVETLRLFADRRLALREDGVHFDGHALTAPLQLSCNDTFA</sequence>
<feature type="binding site" evidence="6">
    <location>
        <begin position="20"/>
        <end position="22"/>
    </location>
    <ligand>
        <name>N(1)-(5-phospho-beta-D-ribosyl)glycinamide</name>
        <dbReference type="ChEBI" id="CHEBI:143788"/>
    </ligand>
</feature>
<dbReference type="Gene3D" id="3.40.50.170">
    <property type="entry name" value="Formyl transferase, N-terminal domain"/>
    <property type="match status" value="1"/>
</dbReference>
<gene>
    <name evidence="6 8" type="primary">purN</name>
    <name evidence="8" type="ORF">QFW81_10575</name>
</gene>
<feature type="domain" description="Formyl transferase N-terminal" evidence="7">
    <location>
        <begin position="11"/>
        <end position="190"/>
    </location>
</feature>
<feature type="binding site" evidence="6">
    <location>
        <position position="115"/>
    </location>
    <ligand>
        <name>(6R)-10-formyltetrahydrofolate</name>
        <dbReference type="ChEBI" id="CHEBI:195366"/>
    </ligand>
</feature>
<protein>
    <recommendedName>
        <fullName evidence="6">Phosphoribosylglycinamide formyltransferase</fullName>
        <ecNumber evidence="6">2.1.2.2</ecNumber>
    </recommendedName>
    <alternativeName>
        <fullName evidence="6">5'-phosphoribosylglycinamide transformylase</fullName>
    </alternativeName>
    <alternativeName>
        <fullName evidence="6">GAR transformylase</fullName>
        <shortName evidence="6">GART</shortName>
    </alternativeName>
</protein>
<dbReference type="PROSITE" id="PS00373">
    <property type="entry name" value="GART"/>
    <property type="match status" value="1"/>
</dbReference>
<feature type="active site" description="Proton donor" evidence="6">
    <location>
        <position position="117"/>
    </location>
</feature>
<evidence type="ECO:0000259" key="7">
    <source>
        <dbReference type="Pfam" id="PF00551"/>
    </source>
</evidence>
<keyword evidence="3 6" id="KW-0658">Purine biosynthesis</keyword>
<feature type="binding site" evidence="6">
    <location>
        <position position="73"/>
    </location>
    <ligand>
        <name>(6R)-10-formyltetrahydrofolate</name>
        <dbReference type="ChEBI" id="CHEBI:195366"/>
    </ligand>
</feature>
<dbReference type="HAMAP" id="MF_01930">
    <property type="entry name" value="PurN"/>
    <property type="match status" value="1"/>
</dbReference>
<evidence type="ECO:0000256" key="1">
    <source>
        <dbReference type="ARBA" id="ARBA00005054"/>
    </source>
</evidence>
<feature type="site" description="Raises pKa of active site His" evidence="6">
    <location>
        <position position="153"/>
    </location>
</feature>